<comment type="caution">
    <text evidence="2">The sequence shown here is derived from an EMBL/GenBank/DDBJ whole genome shotgun (WGS) entry which is preliminary data.</text>
</comment>
<sequence>MVVRMGLLQKKPGLSDAEFRAHWRDLHGPLAAKLPSLRRYHQNHVVDREQRGIVYARGSHDFDGISELWFDDLPSMQRAFSSDLVEEVAADEASFIGDLKLITAIQQQVVPVPTGARLIKRMSTLKRRPDVSLEKFQHEWFQVHSVLVKRLPEVKGYTQNLIFDRAHGRGRPASYDELPIDGIVELWFSDRESLDAGFNSPAGKTLMTHAEEFIAEISTFLVETHEVV</sequence>
<keyword evidence="3" id="KW-1185">Reference proteome</keyword>
<evidence type="ECO:0000313" key="3">
    <source>
        <dbReference type="Proteomes" id="UP000403266"/>
    </source>
</evidence>
<evidence type="ECO:0000259" key="1">
    <source>
        <dbReference type="Pfam" id="PF07110"/>
    </source>
</evidence>
<name>A0A5N7MA45_9HYPH</name>
<evidence type="ECO:0000313" key="2">
    <source>
        <dbReference type="EMBL" id="MPR23773.1"/>
    </source>
</evidence>
<dbReference type="AlphaFoldDB" id="A0A5N7MA45"/>
<dbReference type="GO" id="GO:0016491">
    <property type="term" value="F:oxidoreductase activity"/>
    <property type="evidence" value="ECO:0007669"/>
    <property type="project" value="InterPro"/>
</dbReference>
<dbReference type="Proteomes" id="UP000403266">
    <property type="component" value="Unassembled WGS sequence"/>
</dbReference>
<dbReference type="SUPFAM" id="SSF54909">
    <property type="entry name" value="Dimeric alpha+beta barrel"/>
    <property type="match status" value="2"/>
</dbReference>
<protein>
    <submittedName>
        <fullName evidence="2">EthD family reductase</fullName>
    </submittedName>
</protein>
<feature type="domain" description="EthD" evidence="1">
    <location>
        <begin position="128"/>
        <end position="215"/>
    </location>
</feature>
<dbReference type="InterPro" id="IPR009799">
    <property type="entry name" value="EthD_dom"/>
</dbReference>
<dbReference type="EMBL" id="VOSK01000001">
    <property type="protein sequence ID" value="MPR23773.1"/>
    <property type="molecule type" value="Genomic_DNA"/>
</dbReference>
<dbReference type="OrthoDB" id="6369070at2"/>
<reference evidence="2 3" key="1">
    <citation type="journal article" date="2019" name="Syst. Appl. Microbiol.">
        <title>Microvirga tunisiensis sp. nov., a root nodule symbiotic bacterium isolated from Lupinus micranthus and L. luteus grown in Northern Tunisia.</title>
        <authorList>
            <person name="Msaddak A."/>
            <person name="Rejili M."/>
            <person name="Duran D."/>
            <person name="Mars M."/>
            <person name="Palacios J.M."/>
            <person name="Ruiz-Argueso T."/>
            <person name="Rey L."/>
            <person name="Imperial J."/>
        </authorList>
    </citation>
    <scope>NUCLEOTIDE SEQUENCE [LARGE SCALE GENOMIC DNA]</scope>
    <source>
        <strain evidence="2 3">Lmie10</strain>
    </source>
</reference>
<dbReference type="Pfam" id="PF07110">
    <property type="entry name" value="EthD"/>
    <property type="match status" value="2"/>
</dbReference>
<gene>
    <name evidence="2" type="ORF">FS320_00700</name>
</gene>
<proteinExistence type="predicted"/>
<dbReference type="RefSeq" id="WP_152708676.1">
    <property type="nucleotide sequence ID" value="NZ_VOSJ01000001.1"/>
</dbReference>
<accession>A0A5N7MA45</accession>
<feature type="domain" description="EthD" evidence="1">
    <location>
        <begin position="11"/>
        <end position="96"/>
    </location>
</feature>
<organism evidence="2 3">
    <name type="scientific">Microvirga tunisiensis</name>
    <dbReference type="NCBI Taxonomy" id="2108360"/>
    <lineage>
        <taxon>Bacteria</taxon>
        <taxon>Pseudomonadati</taxon>
        <taxon>Pseudomonadota</taxon>
        <taxon>Alphaproteobacteria</taxon>
        <taxon>Hyphomicrobiales</taxon>
        <taxon>Methylobacteriaceae</taxon>
        <taxon>Microvirga</taxon>
    </lineage>
</organism>
<dbReference type="InterPro" id="IPR011008">
    <property type="entry name" value="Dimeric_a/b-barrel"/>
</dbReference>
<dbReference type="NCBIfam" id="TIGR02118">
    <property type="entry name" value="EthD family reductase"/>
    <property type="match status" value="2"/>
</dbReference>
<dbReference type="Gene3D" id="3.30.70.100">
    <property type="match status" value="2"/>
</dbReference>